<evidence type="ECO:0008006" key="3">
    <source>
        <dbReference type="Google" id="ProtNLM"/>
    </source>
</evidence>
<accession>A0ABP7SUF6</accession>
<reference evidence="2" key="1">
    <citation type="journal article" date="2019" name="Int. J. Syst. Evol. Microbiol.">
        <title>The Global Catalogue of Microorganisms (GCM) 10K type strain sequencing project: providing services to taxonomists for standard genome sequencing and annotation.</title>
        <authorList>
            <consortium name="The Broad Institute Genomics Platform"/>
            <consortium name="The Broad Institute Genome Sequencing Center for Infectious Disease"/>
            <person name="Wu L."/>
            <person name="Ma J."/>
        </authorList>
    </citation>
    <scope>NUCLEOTIDE SEQUENCE [LARGE SCALE GENOMIC DNA]</scope>
    <source>
        <strain evidence="2">JCM 16673</strain>
    </source>
</reference>
<evidence type="ECO:0000313" key="1">
    <source>
        <dbReference type="EMBL" id="GAA4016642.1"/>
    </source>
</evidence>
<dbReference type="RefSeq" id="WP_344762129.1">
    <property type="nucleotide sequence ID" value="NZ_BAAAZE010000005.1"/>
</dbReference>
<comment type="caution">
    <text evidence="1">The sequence shown here is derived from an EMBL/GenBank/DDBJ whole genome shotgun (WGS) entry which is preliminary data.</text>
</comment>
<dbReference type="EMBL" id="BAAAZE010000005">
    <property type="protein sequence ID" value="GAA4016642.1"/>
    <property type="molecule type" value="Genomic_DNA"/>
</dbReference>
<name>A0ABP7SUF6_9BURK</name>
<dbReference type="Proteomes" id="UP001501353">
    <property type="component" value="Unassembled WGS sequence"/>
</dbReference>
<protein>
    <recommendedName>
        <fullName evidence="3">HTH cro/C1-type domain-containing protein</fullName>
    </recommendedName>
</protein>
<keyword evidence="2" id="KW-1185">Reference proteome</keyword>
<organism evidence="1 2">
    <name type="scientific">Actimicrobium antarcticum</name>
    <dbReference type="NCBI Taxonomy" id="1051899"/>
    <lineage>
        <taxon>Bacteria</taxon>
        <taxon>Pseudomonadati</taxon>
        <taxon>Pseudomonadota</taxon>
        <taxon>Betaproteobacteria</taxon>
        <taxon>Burkholderiales</taxon>
        <taxon>Oxalobacteraceae</taxon>
        <taxon>Actimicrobium</taxon>
    </lineage>
</organism>
<sequence length="304" mass="33139">MNSYKHSIDGGRISTDSALTGARLKAERERRKVTKVDLTSWAGITRPTLDHIEAGGESRDLQRIWDTLILGRPGEQKKRGPPRVARAYKLPPEWLVLMRDLAHYAQPDDASVRAFLEIVDAMLGSDVGGYDRAAYTSTAALFDARIAAIAKTYPRWHEALSGWLLHSAATNVHPLFCRMARRAEIARVAIGRGVKPSKVFGLVKVGHPAGVPQRVAGVKTYIGTGATQNDDAVRLAYLHIMNAISEAEAIKSAVLTCYGDTTAIRVIGVRLKKARATGTAEVSPSNFPVSVEIAAIKNKYNVEM</sequence>
<evidence type="ECO:0000313" key="2">
    <source>
        <dbReference type="Proteomes" id="UP001501353"/>
    </source>
</evidence>
<gene>
    <name evidence="1" type="ORF">GCM10022212_09850</name>
</gene>
<proteinExistence type="predicted"/>